<accession>A0ABQ3GYQ4</accession>
<dbReference type="EMBL" id="BMYO01000004">
    <property type="protein sequence ID" value="GHD61481.1"/>
    <property type="molecule type" value="Genomic_DNA"/>
</dbReference>
<evidence type="ECO:0000256" key="1">
    <source>
        <dbReference type="ARBA" id="ARBA00010928"/>
    </source>
</evidence>
<comment type="similarity">
    <text evidence="1">Belongs to the Gfo/Idh/MocA family.</text>
</comment>
<dbReference type="SUPFAM" id="SSF51735">
    <property type="entry name" value="NAD(P)-binding Rossmann-fold domains"/>
    <property type="match status" value="1"/>
</dbReference>
<evidence type="ECO:0000313" key="5">
    <source>
        <dbReference type="EMBL" id="GHD61481.1"/>
    </source>
</evidence>
<organism evidence="5 6">
    <name type="scientific">Jeongeupia chitinilytica</name>
    <dbReference type="NCBI Taxonomy" id="1041641"/>
    <lineage>
        <taxon>Bacteria</taxon>
        <taxon>Pseudomonadati</taxon>
        <taxon>Pseudomonadota</taxon>
        <taxon>Betaproteobacteria</taxon>
        <taxon>Neisseriales</taxon>
        <taxon>Chitinibacteraceae</taxon>
        <taxon>Jeongeupia</taxon>
    </lineage>
</organism>
<dbReference type="NCBIfam" id="NF008607">
    <property type="entry name" value="PRK11579.1"/>
    <property type="match status" value="1"/>
</dbReference>
<dbReference type="Pfam" id="PF02894">
    <property type="entry name" value="GFO_IDH_MocA_C"/>
    <property type="match status" value="1"/>
</dbReference>
<dbReference type="PANTHER" id="PTHR43708:SF5">
    <property type="entry name" value="CONSERVED EXPRESSED OXIDOREDUCTASE (EUROFUNG)-RELATED"/>
    <property type="match status" value="1"/>
</dbReference>
<dbReference type="InterPro" id="IPR051317">
    <property type="entry name" value="Gfo/Idh/MocA_oxidoreduct"/>
</dbReference>
<feature type="domain" description="Gfo/Idh/MocA-like oxidoreductase N-terminal" evidence="3">
    <location>
        <begin position="5"/>
        <end position="122"/>
    </location>
</feature>
<proteinExistence type="inferred from homology"/>
<dbReference type="Proteomes" id="UP000604737">
    <property type="component" value="Unassembled WGS sequence"/>
</dbReference>
<dbReference type="RefSeq" id="WP_189459769.1">
    <property type="nucleotide sequence ID" value="NZ_BMYO01000004.1"/>
</dbReference>
<evidence type="ECO:0000313" key="6">
    <source>
        <dbReference type="Proteomes" id="UP000604737"/>
    </source>
</evidence>
<feature type="domain" description="Gfo/Idh/MocA-like oxidoreductase C-terminal" evidence="4">
    <location>
        <begin position="134"/>
        <end position="344"/>
    </location>
</feature>
<dbReference type="Gene3D" id="3.40.50.720">
    <property type="entry name" value="NAD(P)-binding Rossmann-like Domain"/>
    <property type="match status" value="1"/>
</dbReference>
<sequence>MADSLNVALVGYGYAGKTFHAPLIAGIPGMSLAAIVSSSRDKVAADWPQVAVHADVATVLADPAIGLVVIATPNDTHFDLARRALDAGKHVVVDKPFTVTVAEARELEAIARKAGRVLSVFHNRRWDADFLTLKTLIDTGKLGDVVQFESHFDRFRPQVRQRWREADVPGAGLWYDLGPHIVDQALQLFGKPDAVFADFNRRRDGALATDYFHVLLRYPKTRVILHGSVLVPGGSPRFVVHGTAASFIKHGLDVQEDQLKAGRQPGCKGWGIDDQHGVRYVGNADAPHVEPVATLPGDYRHYYAGVRDAIVEGSPNPVPAAEAILVMEVIELAIRAAAERRELALP</sequence>
<dbReference type="SUPFAM" id="SSF55347">
    <property type="entry name" value="Glyceraldehyde-3-phosphate dehydrogenase-like, C-terminal domain"/>
    <property type="match status" value="1"/>
</dbReference>
<dbReference type="InterPro" id="IPR036291">
    <property type="entry name" value="NAD(P)-bd_dom_sf"/>
</dbReference>
<gene>
    <name evidence="5" type="ORF">GCM10007350_15900</name>
</gene>
<evidence type="ECO:0000259" key="3">
    <source>
        <dbReference type="Pfam" id="PF01408"/>
    </source>
</evidence>
<comment type="caution">
    <text evidence="5">The sequence shown here is derived from an EMBL/GenBank/DDBJ whole genome shotgun (WGS) entry which is preliminary data.</text>
</comment>
<dbReference type="PANTHER" id="PTHR43708">
    <property type="entry name" value="CONSERVED EXPRESSED OXIDOREDUCTASE (EUROFUNG)"/>
    <property type="match status" value="1"/>
</dbReference>
<evidence type="ECO:0000256" key="2">
    <source>
        <dbReference type="ARBA" id="ARBA00023002"/>
    </source>
</evidence>
<name>A0ABQ3GYQ4_9NEIS</name>
<keyword evidence="2" id="KW-0560">Oxidoreductase</keyword>
<reference evidence="6" key="1">
    <citation type="journal article" date="2019" name="Int. J. Syst. Evol. Microbiol.">
        <title>The Global Catalogue of Microorganisms (GCM) 10K type strain sequencing project: providing services to taxonomists for standard genome sequencing and annotation.</title>
        <authorList>
            <consortium name="The Broad Institute Genomics Platform"/>
            <consortium name="The Broad Institute Genome Sequencing Center for Infectious Disease"/>
            <person name="Wu L."/>
            <person name="Ma J."/>
        </authorList>
    </citation>
    <scope>NUCLEOTIDE SEQUENCE [LARGE SCALE GENOMIC DNA]</scope>
    <source>
        <strain evidence="6">KCTC 23701</strain>
    </source>
</reference>
<dbReference type="Gene3D" id="3.30.360.10">
    <property type="entry name" value="Dihydrodipicolinate Reductase, domain 2"/>
    <property type="match status" value="1"/>
</dbReference>
<dbReference type="Pfam" id="PF01408">
    <property type="entry name" value="GFO_IDH_MocA"/>
    <property type="match status" value="1"/>
</dbReference>
<keyword evidence="6" id="KW-1185">Reference proteome</keyword>
<protein>
    <submittedName>
        <fullName evidence="5">Oxidoreductase</fullName>
    </submittedName>
</protein>
<dbReference type="InterPro" id="IPR004104">
    <property type="entry name" value="Gfo/Idh/MocA-like_OxRdtase_C"/>
</dbReference>
<evidence type="ECO:0000259" key="4">
    <source>
        <dbReference type="Pfam" id="PF02894"/>
    </source>
</evidence>
<dbReference type="InterPro" id="IPR000683">
    <property type="entry name" value="Gfo/Idh/MocA-like_OxRdtase_N"/>
</dbReference>